<sequence>MEKYSQFRDKATGIAPFWPNSQTSSSFLSSTNEPTALTAIIEFILKHVTLVIKSVVLLPLCLLSLLFTGSLGFTNPITQSLNGLLLVAIGLTSTEYTVENIKTRNINKKVHFPVKGDLLFVNFSTPLDLFVLSTLCNDPFVCLIPTSKGHFKKVSVLEFFHLGLSEGSTTEFGSDFTTAELKGKIIFIFAEGTTSNGKSILPFSLSQAQFTQFYNELTQSNIKISKINTVGMKLTPSYFTTPLHVSSFQYVYRLLTCLTTMNFKIRLNTVNELKPLELDLPKIRKSFTNSGKFKLVSLGISEKKEFVKKLASNGKKL</sequence>
<keyword evidence="1" id="KW-0472">Membrane</keyword>
<reference evidence="2" key="1">
    <citation type="journal article" date="2021" name="Open Biol.">
        <title>Shared evolutionary footprints suggest mitochondrial oxidative damage underlies multiple complex I losses in fungi.</title>
        <authorList>
            <person name="Schikora-Tamarit M.A."/>
            <person name="Marcet-Houben M."/>
            <person name="Nosek J."/>
            <person name="Gabaldon T."/>
        </authorList>
    </citation>
    <scope>NUCLEOTIDE SEQUENCE</scope>
    <source>
        <strain evidence="2">CBS2887</strain>
    </source>
</reference>
<dbReference type="Proteomes" id="UP000774326">
    <property type="component" value="Unassembled WGS sequence"/>
</dbReference>
<dbReference type="OrthoDB" id="272512at2759"/>
<reference evidence="2" key="2">
    <citation type="submission" date="2021-01" db="EMBL/GenBank/DDBJ databases">
        <authorList>
            <person name="Schikora-Tamarit M.A."/>
        </authorList>
    </citation>
    <scope>NUCLEOTIDE SEQUENCE</scope>
    <source>
        <strain evidence="2">CBS2887</strain>
    </source>
</reference>
<name>A0A9P8TQR4_WICPI</name>
<keyword evidence="1" id="KW-0812">Transmembrane</keyword>
<proteinExistence type="predicted"/>
<keyword evidence="3" id="KW-1185">Reference proteome</keyword>
<evidence type="ECO:0000313" key="2">
    <source>
        <dbReference type="EMBL" id="KAH3688473.1"/>
    </source>
</evidence>
<dbReference type="AlphaFoldDB" id="A0A9P8TQR4"/>
<comment type="caution">
    <text evidence="2">The sequence shown here is derived from an EMBL/GenBank/DDBJ whole genome shotgun (WGS) entry which is preliminary data.</text>
</comment>
<protein>
    <submittedName>
        <fullName evidence="2">Uncharacterized protein</fullName>
    </submittedName>
</protein>
<gene>
    <name evidence="2" type="ORF">WICPIJ_000536</name>
</gene>
<accession>A0A9P8TQR4</accession>
<dbReference type="EMBL" id="JAEUBG010000340">
    <property type="protein sequence ID" value="KAH3688473.1"/>
    <property type="molecule type" value="Genomic_DNA"/>
</dbReference>
<evidence type="ECO:0000313" key="3">
    <source>
        <dbReference type="Proteomes" id="UP000774326"/>
    </source>
</evidence>
<keyword evidence="1" id="KW-1133">Transmembrane helix</keyword>
<evidence type="ECO:0000256" key="1">
    <source>
        <dbReference type="SAM" id="Phobius"/>
    </source>
</evidence>
<organism evidence="2 3">
    <name type="scientific">Wickerhamomyces pijperi</name>
    <name type="common">Yeast</name>
    <name type="synonym">Pichia pijperi</name>
    <dbReference type="NCBI Taxonomy" id="599730"/>
    <lineage>
        <taxon>Eukaryota</taxon>
        <taxon>Fungi</taxon>
        <taxon>Dikarya</taxon>
        <taxon>Ascomycota</taxon>
        <taxon>Saccharomycotina</taxon>
        <taxon>Saccharomycetes</taxon>
        <taxon>Phaffomycetales</taxon>
        <taxon>Wickerhamomycetaceae</taxon>
        <taxon>Wickerhamomyces</taxon>
    </lineage>
</organism>
<feature type="transmembrane region" description="Helical" evidence="1">
    <location>
        <begin position="50"/>
        <end position="73"/>
    </location>
</feature>